<organism evidence="1 2">
    <name type="scientific">Hydrogenophaga aromaticivorans</name>
    <dbReference type="NCBI Taxonomy" id="2610898"/>
    <lineage>
        <taxon>Bacteria</taxon>
        <taxon>Pseudomonadati</taxon>
        <taxon>Pseudomonadota</taxon>
        <taxon>Betaproteobacteria</taxon>
        <taxon>Burkholderiales</taxon>
        <taxon>Comamonadaceae</taxon>
        <taxon>Hydrogenophaga</taxon>
    </lineage>
</organism>
<dbReference type="Gene3D" id="1.10.260.40">
    <property type="entry name" value="lambda repressor-like DNA-binding domains"/>
    <property type="match status" value="1"/>
</dbReference>
<dbReference type="GO" id="GO:0003677">
    <property type="term" value="F:DNA binding"/>
    <property type="evidence" value="ECO:0007669"/>
    <property type="project" value="InterPro"/>
</dbReference>
<reference evidence="1 2" key="1">
    <citation type="submission" date="2019-09" db="EMBL/GenBank/DDBJ databases">
        <title>Hydrogenophaga aromatica sp. nov., isolated from a para-xylene-degrading enrichment culture.</title>
        <authorList>
            <person name="Tancsics A."/>
            <person name="Banerjee S."/>
        </authorList>
    </citation>
    <scope>NUCLEOTIDE SEQUENCE [LARGE SCALE GENOMIC DNA]</scope>
    <source>
        <strain evidence="1 2">D2P1</strain>
    </source>
</reference>
<dbReference type="NCBIfam" id="TIGR03830">
    <property type="entry name" value="CxxCG_CxxCG_HTH"/>
    <property type="match status" value="1"/>
</dbReference>
<sequence length="190" mass="21148">MSAQELCPICGEGHVTEQVQMVESEYKGQKEALPLHFKLCDTCTSDFAGAAESKLNKRVLMAFRKRVDGLLTGAEITALRQQYNLTQGNAAELFGGGPVAFSKYENDDVAQSESMDTLLRLIRRSAAAFWELVDEKGMRAEFVVEKVVAPARPQLIRVPLTRDNGALVDKVYNPREFRRIAHGEVQCLSK</sequence>
<dbReference type="EMBL" id="VYGV01000006">
    <property type="protein sequence ID" value="NWF45276.1"/>
    <property type="molecule type" value="Genomic_DNA"/>
</dbReference>
<evidence type="ECO:0000313" key="2">
    <source>
        <dbReference type="Proteomes" id="UP000545507"/>
    </source>
</evidence>
<dbReference type="SUPFAM" id="SSF47413">
    <property type="entry name" value="lambda repressor-like DNA-binding domains"/>
    <property type="match status" value="1"/>
</dbReference>
<comment type="caution">
    <text evidence="1">The sequence shown here is derived from an EMBL/GenBank/DDBJ whole genome shotgun (WGS) entry which is preliminary data.</text>
</comment>
<dbReference type="InterPro" id="IPR010982">
    <property type="entry name" value="Lambda_DNA-bd_dom_sf"/>
</dbReference>
<protein>
    <submittedName>
        <fullName evidence="1">Type II toxin-antitoxin system MqsA family antitoxin</fullName>
    </submittedName>
</protein>
<dbReference type="AlphaFoldDB" id="A0A7Y8GUW3"/>
<proteinExistence type="predicted"/>
<dbReference type="RefSeq" id="WP_177135069.1">
    <property type="nucleotide sequence ID" value="NZ_VYGV01000006.1"/>
</dbReference>
<dbReference type="Gene3D" id="3.10.20.860">
    <property type="match status" value="1"/>
</dbReference>
<keyword evidence="2" id="KW-1185">Reference proteome</keyword>
<name>A0A7Y8GUW3_9BURK</name>
<dbReference type="InterPro" id="IPR032758">
    <property type="entry name" value="MqsA/HigA-2"/>
</dbReference>
<accession>A0A7Y8GUW3</accession>
<dbReference type="Proteomes" id="UP000545507">
    <property type="component" value="Unassembled WGS sequence"/>
</dbReference>
<dbReference type="Pfam" id="PF15731">
    <property type="entry name" value="MqsA_antitoxin"/>
    <property type="match status" value="1"/>
</dbReference>
<evidence type="ECO:0000313" key="1">
    <source>
        <dbReference type="EMBL" id="NWF45276.1"/>
    </source>
</evidence>
<gene>
    <name evidence="1" type="ORF">F3K02_08420</name>
</gene>
<dbReference type="InterPro" id="IPR022452">
    <property type="entry name" value="MqsA"/>
</dbReference>